<dbReference type="RefSeq" id="WP_386744093.1">
    <property type="nucleotide sequence ID" value="NZ_JBHRYA010000007.1"/>
</dbReference>
<keyword evidence="1" id="KW-0732">Signal</keyword>
<dbReference type="EMBL" id="JBHRYA010000007">
    <property type="protein sequence ID" value="MFC3716730.1"/>
    <property type="molecule type" value="Genomic_DNA"/>
</dbReference>
<feature type="signal peptide" evidence="1">
    <location>
        <begin position="1"/>
        <end position="17"/>
    </location>
</feature>
<comment type="caution">
    <text evidence="2">The sequence shown here is derived from an EMBL/GenBank/DDBJ whole genome shotgun (WGS) entry which is preliminary data.</text>
</comment>
<evidence type="ECO:0000313" key="3">
    <source>
        <dbReference type="Proteomes" id="UP001595705"/>
    </source>
</evidence>
<organism evidence="2 3">
    <name type="scientific">Luteimonas soli</name>
    <dbReference type="NCBI Taxonomy" id="1648966"/>
    <lineage>
        <taxon>Bacteria</taxon>
        <taxon>Pseudomonadati</taxon>
        <taxon>Pseudomonadota</taxon>
        <taxon>Gammaproteobacteria</taxon>
        <taxon>Lysobacterales</taxon>
        <taxon>Lysobacteraceae</taxon>
        <taxon>Luteimonas</taxon>
    </lineage>
</organism>
<feature type="chain" id="PRO_5046280104" description="Lipoprotein" evidence="1">
    <location>
        <begin position="18"/>
        <end position="186"/>
    </location>
</feature>
<dbReference type="SUPFAM" id="SSF74653">
    <property type="entry name" value="TolA/TonB C-terminal domain"/>
    <property type="match status" value="1"/>
</dbReference>
<accession>A0ABV7XKM9</accession>
<name>A0ABV7XKM9_9GAMM</name>
<reference evidence="3" key="1">
    <citation type="journal article" date="2019" name="Int. J. Syst. Evol. Microbiol.">
        <title>The Global Catalogue of Microorganisms (GCM) 10K type strain sequencing project: providing services to taxonomists for standard genome sequencing and annotation.</title>
        <authorList>
            <consortium name="The Broad Institute Genomics Platform"/>
            <consortium name="The Broad Institute Genome Sequencing Center for Infectious Disease"/>
            <person name="Wu L."/>
            <person name="Ma J."/>
        </authorList>
    </citation>
    <scope>NUCLEOTIDE SEQUENCE [LARGE SCALE GENOMIC DNA]</scope>
    <source>
        <strain evidence="3">KCTC 42441</strain>
    </source>
</reference>
<keyword evidence="3" id="KW-1185">Reference proteome</keyword>
<dbReference type="Proteomes" id="UP001595705">
    <property type="component" value="Unassembled WGS sequence"/>
</dbReference>
<proteinExistence type="predicted"/>
<evidence type="ECO:0000256" key="1">
    <source>
        <dbReference type="SAM" id="SignalP"/>
    </source>
</evidence>
<protein>
    <recommendedName>
        <fullName evidence="4">Lipoprotein</fullName>
    </recommendedName>
</protein>
<evidence type="ECO:0008006" key="4">
    <source>
        <dbReference type="Google" id="ProtNLM"/>
    </source>
</evidence>
<evidence type="ECO:0000313" key="2">
    <source>
        <dbReference type="EMBL" id="MFC3716730.1"/>
    </source>
</evidence>
<sequence>MHACGAGARTLAGLVLAAVATGCATRSSSVDHRMLLPQGGDRVELESRELFVMPVALASPEPVFPAAAAGSVEVEVCAEIWLSADGDVTRVAPFHATPECAQGADPAVRDYAQAVDAALRRWEFTPAMICEFPPELLAMRDEGDCRGPEITVRRVPVRLNYAFTFSSRGGTRRVGVARQRASDGVE</sequence>
<gene>
    <name evidence="2" type="ORF">ACFONC_11270</name>
</gene>